<keyword evidence="1" id="KW-1185">Reference proteome</keyword>
<dbReference type="AlphaFoldDB" id="A0AAJ6VYR1"/>
<proteinExistence type="predicted"/>
<dbReference type="RefSeq" id="XP_003744853.1">
    <property type="nucleotide sequence ID" value="XM_003744805.1"/>
</dbReference>
<dbReference type="KEGG" id="goe:100906363"/>
<accession>A0AAJ6VYR1</accession>
<dbReference type="Proteomes" id="UP000694867">
    <property type="component" value="Unplaced"/>
</dbReference>
<organism evidence="1 2">
    <name type="scientific">Galendromus occidentalis</name>
    <name type="common">western predatory mite</name>
    <dbReference type="NCBI Taxonomy" id="34638"/>
    <lineage>
        <taxon>Eukaryota</taxon>
        <taxon>Metazoa</taxon>
        <taxon>Ecdysozoa</taxon>
        <taxon>Arthropoda</taxon>
        <taxon>Chelicerata</taxon>
        <taxon>Arachnida</taxon>
        <taxon>Acari</taxon>
        <taxon>Parasitiformes</taxon>
        <taxon>Mesostigmata</taxon>
        <taxon>Gamasina</taxon>
        <taxon>Phytoseioidea</taxon>
        <taxon>Phytoseiidae</taxon>
        <taxon>Typhlodrominae</taxon>
        <taxon>Galendromus</taxon>
    </lineage>
</organism>
<dbReference type="GeneID" id="100906363"/>
<evidence type="ECO:0000313" key="2">
    <source>
        <dbReference type="RefSeq" id="XP_003744853.1"/>
    </source>
</evidence>
<protein>
    <submittedName>
        <fullName evidence="2">Uncharacterized protein LOC100906363</fullName>
    </submittedName>
</protein>
<evidence type="ECO:0000313" key="1">
    <source>
        <dbReference type="Proteomes" id="UP000694867"/>
    </source>
</evidence>
<name>A0AAJ6VYR1_9ACAR</name>
<sequence>MSFRRPPEIISPLECRALSIETERRMPPAEEVHEQPSQTFVGLKEKIELATEFLRNALLMVDIARKERISARNREAAFNRLTRQKLMWQQRNVVIQDEMGARLEEISRLQRISRAIEASEKSTAETLIEENRALLEDLLSVLKSQNE</sequence>
<gene>
    <name evidence="2" type="primary">LOC100906363</name>
</gene>
<reference evidence="2" key="1">
    <citation type="submission" date="2025-08" db="UniProtKB">
        <authorList>
            <consortium name="RefSeq"/>
        </authorList>
    </citation>
    <scope>IDENTIFICATION</scope>
</reference>